<keyword evidence="9" id="KW-1185">Reference proteome</keyword>
<comment type="subcellular location">
    <subcellularLocation>
        <location evidence="1">Cell membrane</location>
        <topology evidence="1">Multi-pass membrane protein</topology>
    </subcellularLocation>
</comment>
<dbReference type="PANTHER" id="PTHR43124:SF3">
    <property type="entry name" value="CHLORAMPHENICOL EFFLUX PUMP RV0191"/>
    <property type="match status" value="1"/>
</dbReference>
<dbReference type="InterPro" id="IPR036259">
    <property type="entry name" value="MFS_trans_sf"/>
</dbReference>
<gene>
    <name evidence="8" type="ORF">M997_0645</name>
</gene>
<evidence type="ECO:0000256" key="4">
    <source>
        <dbReference type="ARBA" id="ARBA00022989"/>
    </source>
</evidence>
<reference evidence="8 9" key="1">
    <citation type="submission" date="2016-04" db="EMBL/GenBank/DDBJ databases">
        <title>ATOL: Assembling a taxonomically balanced genome-scale reconstruction of the evolutionary history of the Enterobacteriaceae.</title>
        <authorList>
            <person name="Plunkett G.III."/>
            <person name="Neeno-Eckwall E.C."/>
            <person name="Glasner J.D."/>
            <person name="Perna N.T."/>
        </authorList>
    </citation>
    <scope>NUCLEOTIDE SEQUENCE [LARGE SCALE GENOMIC DNA]</scope>
    <source>
        <strain evidence="8 9">ATCC 700826</strain>
    </source>
</reference>
<evidence type="ECO:0000313" key="8">
    <source>
        <dbReference type="EMBL" id="OAT49430.1"/>
    </source>
</evidence>
<keyword evidence="2" id="KW-1003">Cell membrane</keyword>
<feature type="transmembrane region" description="Helical" evidence="6">
    <location>
        <begin position="358"/>
        <end position="376"/>
    </location>
</feature>
<protein>
    <submittedName>
        <fullName evidence="8">Major facilitator family transporter</fullName>
    </submittedName>
</protein>
<proteinExistence type="predicted"/>
<feature type="transmembrane region" description="Helical" evidence="6">
    <location>
        <begin position="330"/>
        <end position="352"/>
    </location>
</feature>
<comment type="caution">
    <text evidence="8">The sequence shown here is derived from an EMBL/GenBank/DDBJ whole genome shotgun (WGS) entry which is preliminary data.</text>
</comment>
<dbReference type="RefSeq" id="WP_064718660.1">
    <property type="nucleotide sequence ID" value="NZ_LXEV01000011.1"/>
</dbReference>
<evidence type="ECO:0000256" key="5">
    <source>
        <dbReference type="ARBA" id="ARBA00023136"/>
    </source>
</evidence>
<keyword evidence="3 6" id="KW-0812">Transmembrane</keyword>
<name>A0AAJ3LV60_PROHU</name>
<keyword evidence="5 6" id="KW-0472">Membrane</keyword>
<feature type="transmembrane region" description="Helical" evidence="6">
    <location>
        <begin position="203"/>
        <end position="227"/>
    </location>
</feature>
<feature type="transmembrane region" description="Helical" evidence="6">
    <location>
        <begin position="133"/>
        <end position="154"/>
    </location>
</feature>
<sequence>MQTKTHLLLLTLSLAVFGVITTEVAVIGLLPQLIEQLNITAPQVGFLVSIYAIVVAITGPVITLLFGKFNRKTILLVIMALFIVSNTVYALTHQYHVILLFRILPALTHALFFAIALMVAANSVPVEKSAHGVAIVFSGVAVGMVLGMPLSAFIAETWSLNMAFCFGALTSIIAFLGIAIFIPSMKVTQPLKVRDQLKVLTQFNVWLSIITVTLIFSAMFAGFSYIADFLVNITGFSNNITSTLLIVFGISGYIGNFIFSHYLQQNTIKTTLTYPILFSLIYFVIWLTGAHTFAMIPLIIVWGMLHTSGLIVCQTWLMRDAKAAPEFANSLYIAFSNLGITVGSMVGGWVILHLELKMIMWVGILFSLLALSTIWLRVRLPSLNTHIAYQSEN</sequence>
<feature type="transmembrane region" description="Helical" evidence="6">
    <location>
        <begin position="271"/>
        <end position="289"/>
    </location>
</feature>
<dbReference type="GO" id="GO:0005886">
    <property type="term" value="C:plasma membrane"/>
    <property type="evidence" value="ECO:0007669"/>
    <property type="project" value="UniProtKB-SubCell"/>
</dbReference>
<dbReference type="GO" id="GO:0022857">
    <property type="term" value="F:transmembrane transporter activity"/>
    <property type="evidence" value="ECO:0007669"/>
    <property type="project" value="InterPro"/>
</dbReference>
<feature type="transmembrane region" description="Helical" evidence="6">
    <location>
        <begin position="97"/>
        <end position="121"/>
    </location>
</feature>
<accession>A0AAJ3LV60</accession>
<dbReference type="InterPro" id="IPR050189">
    <property type="entry name" value="MFS_Efflux_Transporters"/>
</dbReference>
<organism evidence="8 9">
    <name type="scientific">Proteus hauseri ATCC 700826</name>
    <dbReference type="NCBI Taxonomy" id="1354271"/>
    <lineage>
        <taxon>Bacteria</taxon>
        <taxon>Pseudomonadati</taxon>
        <taxon>Pseudomonadota</taxon>
        <taxon>Gammaproteobacteria</taxon>
        <taxon>Enterobacterales</taxon>
        <taxon>Morganellaceae</taxon>
        <taxon>Proteus</taxon>
    </lineage>
</organism>
<dbReference type="Proteomes" id="UP000078250">
    <property type="component" value="Unassembled WGS sequence"/>
</dbReference>
<feature type="transmembrane region" description="Helical" evidence="6">
    <location>
        <begin position="295"/>
        <end position="318"/>
    </location>
</feature>
<dbReference type="Gene3D" id="1.20.1250.20">
    <property type="entry name" value="MFS general substrate transporter like domains"/>
    <property type="match status" value="1"/>
</dbReference>
<evidence type="ECO:0000256" key="6">
    <source>
        <dbReference type="SAM" id="Phobius"/>
    </source>
</evidence>
<feature type="transmembrane region" description="Helical" evidence="6">
    <location>
        <begin position="239"/>
        <end position="259"/>
    </location>
</feature>
<dbReference type="InterPro" id="IPR020846">
    <property type="entry name" value="MFS_dom"/>
</dbReference>
<dbReference type="Pfam" id="PF07690">
    <property type="entry name" value="MFS_1"/>
    <property type="match status" value="1"/>
</dbReference>
<feature type="transmembrane region" description="Helical" evidence="6">
    <location>
        <begin position="160"/>
        <end position="182"/>
    </location>
</feature>
<evidence type="ECO:0000259" key="7">
    <source>
        <dbReference type="PROSITE" id="PS50850"/>
    </source>
</evidence>
<dbReference type="EMBL" id="LXEV01000011">
    <property type="protein sequence ID" value="OAT49430.1"/>
    <property type="molecule type" value="Genomic_DNA"/>
</dbReference>
<feature type="transmembrane region" description="Helical" evidence="6">
    <location>
        <begin position="73"/>
        <end position="91"/>
    </location>
</feature>
<dbReference type="PANTHER" id="PTHR43124">
    <property type="entry name" value="PURINE EFFLUX PUMP PBUE"/>
    <property type="match status" value="1"/>
</dbReference>
<dbReference type="SUPFAM" id="SSF103473">
    <property type="entry name" value="MFS general substrate transporter"/>
    <property type="match status" value="1"/>
</dbReference>
<keyword evidence="4 6" id="KW-1133">Transmembrane helix</keyword>
<evidence type="ECO:0000313" key="9">
    <source>
        <dbReference type="Proteomes" id="UP000078250"/>
    </source>
</evidence>
<dbReference type="CDD" id="cd17324">
    <property type="entry name" value="MFS_NepI_like"/>
    <property type="match status" value="1"/>
</dbReference>
<dbReference type="PROSITE" id="PS50850">
    <property type="entry name" value="MFS"/>
    <property type="match status" value="1"/>
</dbReference>
<evidence type="ECO:0000256" key="1">
    <source>
        <dbReference type="ARBA" id="ARBA00004651"/>
    </source>
</evidence>
<feature type="transmembrane region" description="Helical" evidence="6">
    <location>
        <begin position="46"/>
        <end position="66"/>
    </location>
</feature>
<dbReference type="AlphaFoldDB" id="A0AAJ3LV60"/>
<feature type="domain" description="Major facilitator superfamily (MFS) profile" evidence="7">
    <location>
        <begin position="6"/>
        <end position="381"/>
    </location>
</feature>
<dbReference type="InterPro" id="IPR011701">
    <property type="entry name" value="MFS"/>
</dbReference>
<evidence type="ECO:0000256" key="3">
    <source>
        <dbReference type="ARBA" id="ARBA00022692"/>
    </source>
</evidence>
<evidence type="ECO:0000256" key="2">
    <source>
        <dbReference type="ARBA" id="ARBA00022475"/>
    </source>
</evidence>